<evidence type="ECO:0008006" key="3">
    <source>
        <dbReference type="Google" id="ProtNLM"/>
    </source>
</evidence>
<reference evidence="1 2" key="1">
    <citation type="submission" date="2015-08" db="EMBL/GenBank/DDBJ databases">
        <title>Genomes of Paenibacillus riograndensis.</title>
        <authorList>
            <person name="Sant'Anna F.H."/>
            <person name="Souza R."/>
            <person name="Ambrosini A."/>
            <person name="Bach E."/>
            <person name="Fernandes G."/>
            <person name="Balsanelli E."/>
            <person name="Baura V.A."/>
            <person name="Pedrosa F.O."/>
            <person name="Souza E.M."/>
            <person name="Passaglia L."/>
        </authorList>
    </citation>
    <scope>NUCLEOTIDE SEQUENCE [LARGE SCALE GENOMIC DNA]</scope>
    <source>
        <strain evidence="1 2">CAS34</strain>
    </source>
</reference>
<dbReference type="OrthoDB" id="2625038at2"/>
<keyword evidence="2" id="KW-1185">Reference proteome</keyword>
<protein>
    <recommendedName>
        <fullName evidence="3">RNA polymerase alpha subunit C-terminal domain-containing protein</fullName>
    </recommendedName>
</protein>
<dbReference type="SUPFAM" id="SSF47789">
    <property type="entry name" value="C-terminal domain of RNA polymerase alpha subunit"/>
    <property type="match status" value="1"/>
</dbReference>
<dbReference type="Proteomes" id="UP000070475">
    <property type="component" value="Unassembled WGS sequence"/>
</dbReference>
<gene>
    <name evidence="1" type="ORF">AMQ84_20800</name>
</gene>
<comment type="caution">
    <text evidence="1">The sequence shown here is derived from an EMBL/GenBank/DDBJ whole genome shotgun (WGS) entry which is preliminary data.</text>
</comment>
<dbReference type="Gene3D" id="1.10.150.20">
    <property type="entry name" value="5' to 3' exonuclease, C-terminal subdomain"/>
    <property type="match status" value="1"/>
</dbReference>
<evidence type="ECO:0000313" key="1">
    <source>
        <dbReference type="EMBL" id="KWX74434.1"/>
    </source>
</evidence>
<dbReference type="EMBL" id="LIRB01000139">
    <property type="protein sequence ID" value="KWX74434.1"/>
    <property type="molecule type" value="Genomic_DNA"/>
</dbReference>
<dbReference type="AlphaFoldDB" id="A0A132TT63"/>
<proteinExistence type="predicted"/>
<evidence type="ECO:0000313" key="2">
    <source>
        <dbReference type="Proteomes" id="UP000070475"/>
    </source>
</evidence>
<organism evidence="1 2">
    <name type="scientific">Paenibacillus riograndensis</name>
    <dbReference type="NCBI Taxonomy" id="483937"/>
    <lineage>
        <taxon>Bacteria</taxon>
        <taxon>Bacillati</taxon>
        <taxon>Bacillota</taxon>
        <taxon>Bacilli</taxon>
        <taxon>Bacillales</taxon>
        <taxon>Paenibacillaceae</taxon>
        <taxon>Paenibacillus</taxon>
        <taxon>Paenibacillus sonchi group</taxon>
    </lineage>
</organism>
<name>A0A132TT63_9BACL</name>
<accession>A0A132TT63</accession>
<dbReference type="RefSeq" id="WP_060861909.1">
    <property type="nucleotide sequence ID" value="NZ_LIRB01000139.1"/>
</dbReference>
<sequence>MKITLPHDTPLHLYIPVAKVFYPFPIYFLRLAAPIPYEKSISRILNSLNENSYSSIDKVQNATIGELRQVRNFGEKGLVILLELLHTLSRQPELVLETEKLDHSLRAELDHLKHVMPVKLQLLDIGIEV</sequence>
<dbReference type="PATRIC" id="fig|483937.3.peg.620"/>